<gene>
    <name evidence="3" type="ORF">DXX93_10565</name>
</gene>
<evidence type="ECO:0000313" key="4">
    <source>
        <dbReference type="Proteomes" id="UP000256478"/>
    </source>
</evidence>
<dbReference type="GO" id="GO:0006508">
    <property type="term" value="P:proteolysis"/>
    <property type="evidence" value="ECO:0007669"/>
    <property type="project" value="InterPro"/>
</dbReference>
<dbReference type="OrthoDB" id="1521787at2"/>
<evidence type="ECO:0000259" key="2">
    <source>
        <dbReference type="Pfam" id="PF04389"/>
    </source>
</evidence>
<protein>
    <submittedName>
        <fullName evidence="3">Peptidase M28</fullName>
    </submittedName>
</protein>
<dbReference type="AlphaFoldDB" id="A0A3E0TSM2"/>
<dbReference type="Proteomes" id="UP000256478">
    <property type="component" value="Unassembled WGS sequence"/>
</dbReference>
<dbReference type="GO" id="GO:0008235">
    <property type="term" value="F:metalloexopeptidase activity"/>
    <property type="evidence" value="ECO:0007669"/>
    <property type="project" value="InterPro"/>
</dbReference>
<dbReference type="RefSeq" id="WP_116008073.1">
    <property type="nucleotide sequence ID" value="NZ_QUOU01000001.1"/>
</dbReference>
<sequence length="329" mass="36640">MLKVVMCLLILANLSSCSFTARNFNSPPESSALIEKAHLLEHIAVLASDEMQGRATGTQGALQSADYIHSALVAMEVAPLAQGQPYFQHFTYTISGAKKQGINVVAWIKGEGFKNTSEGMVSPTIVLSAHYDHIGSNSRGVFNGADDNASGVAALIEIARLFQHSKPFHNIVLLFTDGEEDNLQGAKAFIVDNPKIIANTVLNVNLDMIAGISSTRALRYLNHDLHHLLTPQNMTDFKALHTKSWVPVKKGFRNKRYGLHLTKRQWRLASDHGAFYKAGIPFLYFGVGTHNHYHQSSDTIENINNVFFWRATNSIYLHLRYLDQHIRSK</sequence>
<feature type="chain" id="PRO_5017777745" evidence="1">
    <location>
        <begin position="22"/>
        <end position="329"/>
    </location>
</feature>
<keyword evidence="1" id="KW-0732">Signal</keyword>
<dbReference type="InterPro" id="IPR007484">
    <property type="entry name" value="Peptidase_M28"/>
</dbReference>
<reference evidence="3 4" key="1">
    <citation type="submission" date="2018-08" db="EMBL/GenBank/DDBJ databases">
        <title>Thalassotalea euphylliae genome.</title>
        <authorList>
            <person name="Summers S."/>
            <person name="Rice S.A."/>
            <person name="Freckelton M.L."/>
            <person name="Nedved B.T."/>
            <person name="Hadfield M.G."/>
        </authorList>
    </citation>
    <scope>NUCLEOTIDE SEQUENCE [LARGE SCALE GENOMIC DNA]</scope>
    <source>
        <strain evidence="3 4">H1</strain>
    </source>
</reference>
<dbReference type="SUPFAM" id="SSF53187">
    <property type="entry name" value="Zn-dependent exopeptidases"/>
    <property type="match status" value="1"/>
</dbReference>
<dbReference type="EMBL" id="QUOU01000001">
    <property type="protein sequence ID" value="REL26972.1"/>
    <property type="molecule type" value="Genomic_DNA"/>
</dbReference>
<name>A0A3E0TSM2_9GAMM</name>
<feature type="domain" description="Peptidase M28" evidence="2">
    <location>
        <begin position="118"/>
        <end position="313"/>
    </location>
</feature>
<evidence type="ECO:0000256" key="1">
    <source>
        <dbReference type="SAM" id="SignalP"/>
    </source>
</evidence>
<organism evidence="3 4">
    <name type="scientific">Thalassotalea euphylliae</name>
    <dbReference type="NCBI Taxonomy" id="1655234"/>
    <lineage>
        <taxon>Bacteria</taxon>
        <taxon>Pseudomonadati</taxon>
        <taxon>Pseudomonadota</taxon>
        <taxon>Gammaproteobacteria</taxon>
        <taxon>Alteromonadales</taxon>
        <taxon>Colwelliaceae</taxon>
        <taxon>Thalassotalea</taxon>
    </lineage>
</organism>
<feature type="signal peptide" evidence="1">
    <location>
        <begin position="1"/>
        <end position="21"/>
    </location>
</feature>
<dbReference type="PANTHER" id="PTHR12147:SF26">
    <property type="entry name" value="PEPTIDASE M28 DOMAIN-CONTAINING PROTEIN"/>
    <property type="match status" value="1"/>
</dbReference>
<dbReference type="PANTHER" id="PTHR12147">
    <property type="entry name" value="METALLOPEPTIDASE M28 FAMILY MEMBER"/>
    <property type="match status" value="1"/>
</dbReference>
<proteinExistence type="predicted"/>
<dbReference type="Gene3D" id="3.40.630.10">
    <property type="entry name" value="Zn peptidases"/>
    <property type="match status" value="1"/>
</dbReference>
<evidence type="ECO:0000313" key="3">
    <source>
        <dbReference type="EMBL" id="REL26972.1"/>
    </source>
</evidence>
<dbReference type="InterPro" id="IPR045175">
    <property type="entry name" value="M28_fam"/>
</dbReference>
<comment type="caution">
    <text evidence="3">The sequence shown here is derived from an EMBL/GenBank/DDBJ whole genome shotgun (WGS) entry which is preliminary data.</text>
</comment>
<dbReference type="Pfam" id="PF04389">
    <property type="entry name" value="Peptidase_M28"/>
    <property type="match status" value="1"/>
</dbReference>
<accession>A0A3E0TSM2</accession>